<keyword evidence="9" id="KW-0347">Helicase</keyword>
<dbReference type="GO" id="GO:0000400">
    <property type="term" value="F:four-way junction DNA binding"/>
    <property type="evidence" value="ECO:0007669"/>
    <property type="project" value="UniProtKB-UniRule"/>
</dbReference>
<gene>
    <name evidence="6" type="primary">ruvA</name>
    <name evidence="9" type="ORF">AWN68_03800</name>
</gene>
<comment type="domain">
    <text evidence="6">Has three domains with a flexible linker between the domains II and III and assumes an 'L' shape. Domain III is highly mobile and contacts RuvB.</text>
</comment>
<evidence type="ECO:0000256" key="1">
    <source>
        <dbReference type="ARBA" id="ARBA00022490"/>
    </source>
</evidence>
<dbReference type="Gene3D" id="2.40.50.140">
    <property type="entry name" value="Nucleic acid-binding proteins"/>
    <property type="match status" value="1"/>
</dbReference>
<dbReference type="GO" id="GO:0005524">
    <property type="term" value="F:ATP binding"/>
    <property type="evidence" value="ECO:0007669"/>
    <property type="project" value="InterPro"/>
</dbReference>
<evidence type="ECO:0000313" key="10">
    <source>
        <dbReference type="Proteomes" id="UP000075615"/>
    </source>
</evidence>
<dbReference type="Proteomes" id="UP000075615">
    <property type="component" value="Unassembled WGS sequence"/>
</dbReference>
<keyword evidence="4 6" id="KW-0233">DNA recombination</keyword>
<feature type="region of interest" description="Domain III" evidence="6">
    <location>
        <begin position="143"/>
        <end position="197"/>
    </location>
</feature>
<dbReference type="InterPro" id="IPR000085">
    <property type="entry name" value="RuvA"/>
</dbReference>
<dbReference type="GO" id="GO:0009379">
    <property type="term" value="C:Holliday junction helicase complex"/>
    <property type="evidence" value="ECO:0007669"/>
    <property type="project" value="InterPro"/>
</dbReference>
<accession>A0A150XJC2</accession>
<keyword evidence="9" id="KW-0067">ATP-binding</keyword>
<dbReference type="Pfam" id="PF01330">
    <property type="entry name" value="RuvA_N"/>
    <property type="match status" value="1"/>
</dbReference>
<dbReference type="NCBIfam" id="TIGR00084">
    <property type="entry name" value="ruvA"/>
    <property type="match status" value="1"/>
</dbReference>
<sequence length="197" mass="21444">MFAYIKGKLAYKDPTFVIIDIQGVGYEIRISLNTYSHIKDEEQCKLFTYFHVKEDIQVLYGFADEAEKKLFTQLISISGIGPSIGLMFLSSLSPTEIVNAIATENVVTIQSVKGVGAKTAQRVILELKDKVGKESTDMSGGNITSSSINTIRNEALAALVTLGINKVAAQKSIDKILKNSEGQISLEELIKLALKAA</sequence>
<keyword evidence="9" id="KW-0378">Hydrolase</keyword>
<dbReference type="STRING" id="296218.AWN68_03800"/>
<keyword evidence="10" id="KW-1185">Reference proteome</keyword>
<dbReference type="Pfam" id="PF07499">
    <property type="entry name" value="RuvA_C"/>
    <property type="match status" value="1"/>
</dbReference>
<dbReference type="GO" id="GO:0006310">
    <property type="term" value="P:DNA recombination"/>
    <property type="evidence" value="ECO:0007669"/>
    <property type="project" value="UniProtKB-UniRule"/>
</dbReference>
<dbReference type="Pfam" id="PF14520">
    <property type="entry name" value="HHH_5"/>
    <property type="match status" value="1"/>
</dbReference>
<comment type="subunit">
    <text evidence="6">Homotetramer. Forms an RuvA(8)-RuvB(12)-Holliday junction (HJ) complex. HJ DNA is sandwiched between 2 RuvA tetramers; dsDNA enters through RuvA and exits via RuvB. An RuvB hexamer assembles on each DNA strand where it exits the tetramer. Each RuvB hexamer is contacted by two RuvA subunits (via domain III) on 2 adjacent RuvB subunits; this complex drives branch migration. In the full resolvosome a probable DNA-RuvA(4)-RuvB(12)-RuvC(2) complex forms which resolves the HJ.</text>
</comment>
<dbReference type="CDD" id="cd14332">
    <property type="entry name" value="UBA_RuvA_C"/>
    <property type="match status" value="1"/>
</dbReference>
<dbReference type="GO" id="GO:0009378">
    <property type="term" value="F:four-way junction helicase activity"/>
    <property type="evidence" value="ECO:0007669"/>
    <property type="project" value="InterPro"/>
</dbReference>
<evidence type="ECO:0000259" key="8">
    <source>
        <dbReference type="Pfam" id="PF07499"/>
    </source>
</evidence>
<evidence type="ECO:0000256" key="4">
    <source>
        <dbReference type="ARBA" id="ARBA00023172"/>
    </source>
</evidence>
<evidence type="ECO:0000256" key="3">
    <source>
        <dbReference type="ARBA" id="ARBA00023125"/>
    </source>
</evidence>
<evidence type="ECO:0000313" key="9">
    <source>
        <dbReference type="EMBL" id="KYG78762.1"/>
    </source>
</evidence>
<dbReference type="SUPFAM" id="SSF50249">
    <property type="entry name" value="Nucleic acid-binding proteins"/>
    <property type="match status" value="1"/>
</dbReference>
<dbReference type="GO" id="GO:0005737">
    <property type="term" value="C:cytoplasm"/>
    <property type="evidence" value="ECO:0007669"/>
    <property type="project" value="UniProtKB-SubCell"/>
</dbReference>
<feature type="domain" description="DNA helicase Holliday junction RuvA type" evidence="7">
    <location>
        <begin position="1"/>
        <end position="61"/>
    </location>
</feature>
<protein>
    <recommendedName>
        <fullName evidence="6">Holliday junction branch migration complex subunit RuvA</fullName>
    </recommendedName>
</protein>
<keyword evidence="5 6" id="KW-0234">DNA repair</keyword>
<comment type="subcellular location">
    <subcellularLocation>
        <location evidence="6">Cytoplasm</location>
    </subcellularLocation>
</comment>
<dbReference type="InterPro" id="IPR036267">
    <property type="entry name" value="RuvA_C_sf"/>
</dbReference>
<dbReference type="GO" id="GO:0006281">
    <property type="term" value="P:DNA repair"/>
    <property type="evidence" value="ECO:0007669"/>
    <property type="project" value="UniProtKB-UniRule"/>
</dbReference>
<dbReference type="InterPro" id="IPR013849">
    <property type="entry name" value="DNA_helicase_Holl-junc_RuvA_I"/>
</dbReference>
<comment type="function">
    <text evidence="6">The RuvA-RuvB-RuvC complex processes Holliday junction (HJ) DNA during genetic recombination and DNA repair, while the RuvA-RuvB complex plays an important role in the rescue of blocked DNA replication forks via replication fork reversal (RFR). RuvA specifically binds to HJ cruciform DNA, conferring on it an open structure. The RuvB hexamer acts as an ATP-dependent pump, pulling dsDNA into and through the RuvAB complex. HJ branch migration allows RuvC to scan DNA until it finds its consensus sequence, where it cleaves and resolves the cruciform DNA.</text>
</comment>
<evidence type="ECO:0000259" key="7">
    <source>
        <dbReference type="Pfam" id="PF01330"/>
    </source>
</evidence>
<comment type="caution">
    <text evidence="6">Lacks conserved residue(s) required for the propagation of feature annotation.</text>
</comment>
<name>A0A150XJC2_9BACT</name>
<comment type="caution">
    <text evidence="9">The sequence shown here is derived from an EMBL/GenBank/DDBJ whole genome shotgun (WGS) entry which is preliminary data.</text>
</comment>
<dbReference type="HAMAP" id="MF_00031">
    <property type="entry name" value="DNA_HJ_migration_RuvA"/>
    <property type="match status" value="1"/>
</dbReference>
<evidence type="ECO:0000256" key="5">
    <source>
        <dbReference type="ARBA" id="ARBA00023204"/>
    </source>
</evidence>
<keyword evidence="2 6" id="KW-0227">DNA damage</keyword>
<reference evidence="9 10" key="1">
    <citation type="submission" date="2016-01" db="EMBL/GenBank/DDBJ databases">
        <title>Genome sequencing of Roseivirga echinicomitans KMM 6058.</title>
        <authorList>
            <person name="Selvaratnam C."/>
            <person name="Thevarajoo S."/>
            <person name="Goh K.M."/>
            <person name="Ee R."/>
            <person name="Chan K.-G."/>
            <person name="Chong C.S."/>
        </authorList>
    </citation>
    <scope>NUCLEOTIDE SEQUENCE [LARGE SCALE GENOMIC DNA]</scope>
    <source>
        <strain evidence="9 10">KMM 6058</strain>
    </source>
</reference>
<feature type="domain" description="Holliday junction DNA helicase RuvA C-terminal" evidence="8">
    <location>
        <begin position="152"/>
        <end position="196"/>
    </location>
</feature>
<keyword evidence="9" id="KW-0547">Nucleotide-binding</keyword>
<comment type="similarity">
    <text evidence="6">Belongs to the RuvA family.</text>
</comment>
<dbReference type="EMBL" id="LRDB01000012">
    <property type="protein sequence ID" value="KYG78762.1"/>
    <property type="molecule type" value="Genomic_DNA"/>
</dbReference>
<dbReference type="OrthoDB" id="5293449at2"/>
<keyword evidence="3 6" id="KW-0238">DNA-binding</keyword>
<evidence type="ECO:0000256" key="2">
    <source>
        <dbReference type="ARBA" id="ARBA00022763"/>
    </source>
</evidence>
<dbReference type="Gene3D" id="1.10.8.10">
    <property type="entry name" value="DNA helicase RuvA subunit, C-terminal domain"/>
    <property type="match status" value="1"/>
</dbReference>
<organism evidence="9 10">
    <name type="scientific">Roseivirga echinicomitans</name>
    <dbReference type="NCBI Taxonomy" id="296218"/>
    <lineage>
        <taxon>Bacteria</taxon>
        <taxon>Pseudomonadati</taxon>
        <taxon>Bacteroidota</taxon>
        <taxon>Cytophagia</taxon>
        <taxon>Cytophagales</taxon>
        <taxon>Roseivirgaceae</taxon>
        <taxon>Roseivirga</taxon>
    </lineage>
</organism>
<evidence type="ECO:0000256" key="6">
    <source>
        <dbReference type="HAMAP-Rule" id="MF_00031"/>
    </source>
</evidence>
<dbReference type="InterPro" id="IPR010994">
    <property type="entry name" value="RuvA_2-like"/>
</dbReference>
<dbReference type="InterPro" id="IPR012340">
    <property type="entry name" value="NA-bd_OB-fold"/>
</dbReference>
<keyword evidence="1 6" id="KW-0963">Cytoplasm</keyword>
<dbReference type="GO" id="GO:0048476">
    <property type="term" value="C:Holliday junction resolvase complex"/>
    <property type="evidence" value="ECO:0007669"/>
    <property type="project" value="UniProtKB-UniRule"/>
</dbReference>
<proteinExistence type="inferred from homology"/>
<dbReference type="InterPro" id="IPR011114">
    <property type="entry name" value="RuvA_C"/>
</dbReference>
<dbReference type="SUPFAM" id="SSF46929">
    <property type="entry name" value="DNA helicase RuvA subunit, C-terminal domain"/>
    <property type="match status" value="1"/>
</dbReference>
<dbReference type="SUPFAM" id="SSF47781">
    <property type="entry name" value="RuvA domain 2-like"/>
    <property type="match status" value="1"/>
</dbReference>
<dbReference type="AlphaFoldDB" id="A0A150XJC2"/>
<dbReference type="RefSeq" id="WP_068415209.1">
    <property type="nucleotide sequence ID" value="NZ_LRDB01000012.1"/>
</dbReference>
<dbReference type="Gene3D" id="1.10.150.20">
    <property type="entry name" value="5' to 3' exonuclease, C-terminal subdomain"/>
    <property type="match status" value="1"/>
</dbReference>